<evidence type="ECO:0000256" key="1">
    <source>
        <dbReference type="ARBA" id="ARBA00022670"/>
    </source>
</evidence>
<dbReference type="InterPro" id="IPR009003">
    <property type="entry name" value="Peptidase_S1_PA"/>
</dbReference>
<dbReference type="AlphaFoldDB" id="A0A7S2KFC6"/>
<evidence type="ECO:0000313" key="8">
    <source>
        <dbReference type="EMBL" id="CAD9575334.1"/>
    </source>
</evidence>
<accession>A0A7S2KFC6</accession>
<proteinExistence type="predicted"/>
<dbReference type="SUPFAM" id="SSF50494">
    <property type="entry name" value="Trypsin-like serine proteases"/>
    <property type="match status" value="1"/>
</dbReference>
<keyword evidence="2" id="KW-0378">Hydrolase</keyword>
<reference evidence="8" key="1">
    <citation type="submission" date="2021-01" db="EMBL/GenBank/DDBJ databases">
        <authorList>
            <person name="Corre E."/>
            <person name="Pelletier E."/>
            <person name="Niang G."/>
            <person name="Scheremetjew M."/>
            <person name="Finn R."/>
            <person name="Kale V."/>
            <person name="Holt S."/>
            <person name="Cochrane G."/>
            <person name="Meng A."/>
            <person name="Brown T."/>
            <person name="Cohen L."/>
        </authorList>
    </citation>
    <scope>NUCLEOTIDE SEQUENCE</scope>
    <source>
        <strain evidence="8">B650</strain>
    </source>
</reference>
<keyword evidence="3" id="KW-0720">Serine protease</keyword>
<keyword evidence="1" id="KW-0645">Protease</keyword>
<organism evidence="8">
    <name type="scientific">Leptocylindrus danicus</name>
    <dbReference type="NCBI Taxonomy" id="163516"/>
    <lineage>
        <taxon>Eukaryota</taxon>
        <taxon>Sar</taxon>
        <taxon>Stramenopiles</taxon>
        <taxon>Ochrophyta</taxon>
        <taxon>Bacillariophyta</taxon>
        <taxon>Coscinodiscophyceae</taxon>
        <taxon>Chaetocerotophycidae</taxon>
        <taxon>Leptocylindrales</taxon>
        <taxon>Leptocylindraceae</taxon>
        <taxon>Leptocylindrus</taxon>
    </lineage>
</organism>
<name>A0A7S2KFC6_9STRA</name>
<evidence type="ECO:0000256" key="5">
    <source>
        <dbReference type="ARBA" id="ARBA00023157"/>
    </source>
</evidence>
<dbReference type="InterPro" id="IPR050430">
    <property type="entry name" value="Peptidase_S1"/>
</dbReference>
<feature type="domain" description="Peptidase S1" evidence="7">
    <location>
        <begin position="1"/>
        <end position="135"/>
    </location>
</feature>
<dbReference type="GO" id="GO:0006508">
    <property type="term" value="P:proteolysis"/>
    <property type="evidence" value="ECO:0007669"/>
    <property type="project" value="UniProtKB-KW"/>
</dbReference>
<dbReference type="InterPro" id="IPR033116">
    <property type="entry name" value="TRYPSIN_SER"/>
</dbReference>
<dbReference type="InterPro" id="IPR001254">
    <property type="entry name" value="Trypsin_dom"/>
</dbReference>
<evidence type="ECO:0000256" key="4">
    <source>
        <dbReference type="ARBA" id="ARBA00023026"/>
    </source>
</evidence>
<keyword evidence="4" id="KW-0843">Virulence</keyword>
<dbReference type="EMBL" id="HBGY01013638">
    <property type="protein sequence ID" value="CAD9575334.1"/>
    <property type="molecule type" value="Transcribed_RNA"/>
</dbReference>
<keyword evidence="6" id="KW-0325">Glycoprotein</keyword>
<protein>
    <recommendedName>
        <fullName evidence="7">Peptidase S1 domain-containing protein</fullName>
    </recommendedName>
</protein>
<dbReference type="Pfam" id="PF00089">
    <property type="entry name" value="Trypsin"/>
    <property type="match status" value="1"/>
</dbReference>
<evidence type="ECO:0000256" key="6">
    <source>
        <dbReference type="ARBA" id="ARBA00023180"/>
    </source>
</evidence>
<evidence type="ECO:0000256" key="3">
    <source>
        <dbReference type="ARBA" id="ARBA00022825"/>
    </source>
</evidence>
<keyword evidence="5" id="KW-1015">Disulfide bond</keyword>
<dbReference type="FunFam" id="2.40.10.10:FF:000036">
    <property type="entry name" value="Trypsin beta"/>
    <property type="match status" value="1"/>
</dbReference>
<evidence type="ECO:0000259" key="7">
    <source>
        <dbReference type="PROSITE" id="PS50240"/>
    </source>
</evidence>
<dbReference type="GO" id="GO:0004252">
    <property type="term" value="F:serine-type endopeptidase activity"/>
    <property type="evidence" value="ECO:0007669"/>
    <property type="project" value="InterPro"/>
</dbReference>
<evidence type="ECO:0000256" key="2">
    <source>
        <dbReference type="ARBA" id="ARBA00022801"/>
    </source>
</evidence>
<dbReference type="PROSITE" id="PS50240">
    <property type="entry name" value="TRYPSIN_DOM"/>
    <property type="match status" value="1"/>
</dbReference>
<dbReference type="PROSITE" id="PS00135">
    <property type="entry name" value="TRYPSIN_SER"/>
    <property type="match status" value="1"/>
</dbReference>
<sequence length="135" mass="14539">MFKLNGNSTYAPVTLDDGNVTLTNGTDLVMMGWGATSCGGYIWEHSEQLIEVEVDYIPNQVCQIKYQAGLSLGSITERMLCAGNEGKAAYAGDSGGPIIDKATGIQVGVYSWGFGCADADHPDIYARVSDQYEWI</sequence>
<dbReference type="Gene3D" id="2.40.10.10">
    <property type="entry name" value="Trypsin-like serine proteases"/>
    <property type="match status" value="1"/>
</dbReference>
<dbReference type="InterPro" id="IPR043504">
    <property type="entry name" value="Peptidase_S1_PA_chymotrypsin"/>
</dbReference>
<dbReference type="SMART" id="SM00020">
    <property type="entry name" value="Tryp_SPc"/>
    <property type="match status" value="1"/>
</dbReference>
<gene>
    <name evidence="8" type="ORF">LDAN0321_LOCUS8799</name>
</gene>
<dbReference type="PANTHER" id="PTHR24276">
    <property type="entry name" value="POLYSERASE-RELATED"/>
    <property type="match status" value="1"/>
</dbReference>
<dbReference type="PANTHER" id="PTHR24276:SF98">
    <property type="entry name" value="FI18310P1-RELATED"/>
    <property type="match status" value="1"/>
</dbReference>